<evidence type="ECO:0000256" key="2">
    <source>
        <dbReference type="SAM" id="MobiDB-lite"/>
    </source>
</evidence>
<feature type="compositionally biased region" description="Polar residues" evidence="2">
    <location>
        <begin position="958"/>
        <end position="974"/>
    </location>
</feature>
<proteinExistence type="predicted"/>
<dbReference type="OrthoDB" id="3249161at2759"/>
<protein>
    <recommendedName>
        <fullName evidence="3">Zn(2)-C6 fungal-type domain-containing protein</fullName>
    </recommendedName>
</protein>
<dbReference type="SMART" id="SM00066">
    <property type="entry name" value="GAL4"/>
    <property type="match status" value="1"/>
</dbReference>
<feature type="compositionally biased region" description="Polar residues" evidence="2">
    <location>
        <begin position="692"/>
        <end position="709"/>
    </location>
</feature>
<feature type="compositionally biased region" description="Polar residues" evidence="2">
    <location>
        <begin position="829"/>
        <end position="851"/>
    </location>
</feature>
<dbReference type="Gene3D" id="4.10.240.10">
    <property type="entry name" value="Zn(2)-C6 fungal-type DNA-binding domain"/>
    <property type="match status" value="1"/>
</dbReference>
<dbReference type="Pfam" id="PF00172">
    <property type="entry name" value="Zn_clus"/>
    <property type="match status" value="1"/>
</dbReference>
<accession>A0A8K0WXL1</accession>
<dbReference type="GO" id="GO:0008270">
    <property type="term" value="F:zinc ion binding"/>
    <property type="evidence" value="ECO:0007669"/>
    <property type="project" value="InterPro"/>
</dbReference>
<dbReference type="EMBL" id="JAGPNK010000001">
    <property type="protein sequence ID" value="KAH7327946.1"/>
    <property type="molecule type" value="Genomic_DNA"/>
</dbReference>
<dbReference type="PRINTS" id="PR00755">
    <property type="entry name" value="AFLATOXINBRP"/>
</dbReference>
<feature type="compositionally biased region" description="Polar residues" evidence="2">
    <location>
        <begin position="748"/>
        <end position="765"/>
    </location>
</feature>
<keyword evidence="5" id="KW-1185">Reference proteome</keyword>
<feature type="compositionally biased region" description="Low complexity" evidence="2">
    <location>
        <begin position="413"/>
        <end position="436"/>
    </location>
</feature>
<feature type="compositionally biased region" description="Polar residues" evidence="2">
    <location>
        <begin position="437"/>
        <end position="447"/>
    </location>
</feature>
<comment type="caution">
    <text evidence="4">The sequence shown here is derived from an EMBL/GenBank/DDBJ whole genome shotgun (WGS) entry which is preliminary data.</text>
</comment>
<sequence>MVDFLASFNFGAETAAPATTSTCASVDELKQQLQDLTSAKVTETRAEHVTTTLELGAAALVSLNLSESENQAMEHLASESAGGRRFVGAGIAQSNGTFLRTLNVSDCLFDQPHDDPVLQKHVGKHIVEALGAVDQSAWAVREMTRTSQGWYFVYACKDSHQMWKRQRPKGSKSVIGEYSLKEPDADLMGRPAFDCRGTVTVTFSRNGRSISITYNHTPIHRTVGQLAALYKPPPRQLGPGAQKPKTPKKSASERKKGEESSRARDPNGSTRKRKKRNNGEAQPTGGDGDGDAPGEVDDGMPHAATEASAAPGIAQPSAQSTEASQPNGTQARQASSGPPGLGLLLNLSPAEIARRREVAIVMLTAAGVDPKTLSAEQLSIFSNQSPELQKDSLNMLVKYGAERLRIVQPSHETPASTSSTPTQNSPAAPTAPATTTQELVPQAQESTPEVAGKRKRKRTSKAAEAAAAASASKARETPTATPTQTKRARKGAGKSRVACLRCKSNAIKCPHEKPTCAECESAGATCEYPPPKPKNPKQPAKSAATVQAEEESELEEAMLLADDTQQPMPQQVEPQVEQEHTPEMQEYIAQSQMPVSEMLTSSLPASVPLAMNQSVQSTYFQSADGLALPRAEPPVMQYPPPPTVQPHVTTIDRGYGSSMDQGLAPSHQPVQAQAQADRDTTSQRTKSGRRTLVNSPRRTVNSPSLPPATQQHQQQQSHRAAAASRNLSQSPTYSIAEVARAKSRQGHRSQTQTPQASQSNRNSYQPMPPSQPANHGHALRNSASSSTAAATTTTTTTSTNYNSQSAYTRQSTTSDSQEQSRIPYEPYAQQRSSRDVSYQNHNYNNRNSRASDSYLMSGRQKTTATKGPASSTASTHGSQWTSLQNRGVHSQSHGNVYSGDFNGTMPSLHATSTAAVNMHGSSQPTQSDHTGLDRDQSHSQPHSQAPVQQPVQQPVSQNQWYDYNTLTSETFGNQSHERATYGWKYPSNWSGTS</sequence>
<feature type="compositionally biased region" description="Low complexity" evidence="2">
    <location>
        <begin position="938"/>
        <end position="957"/>
    </location>
</feature>
<evidence type="ECO:0000256" key="1">
    <source>
        <dbReference type="ARBA" id="ARBA00023242"/>
    </source>
</evidence>
<organism evidence="4 5">
    <name type="scientific">Stachybotrys elegans</name>
    <dbReference type="NCBI Taxonomy" id="80388"/>
    <lineage>
        <taxon>Eukaryota</taxon>
        <taxon>Fungi</taxon>
        <taxon>Dikarya</taxon>
        <taxon>Ascomycota</taxon>
        <taxon>Pezizomycotina</taxon>
        <taxon>Sordariomycetes</taxon>
        <taxon>Hypocreomycetidae</taxon>
        <taxon>Hypocreales</taxon>
        <taxon>Stachybotryaceae</taxon>
        <taxon>Stachybotrys</taxon>
    </lineage>
</organism>
<keyword evidence="1" id="KW-0539">Nucleus</keyword>
<name>A0A8K0WXL1_9HYPO</name>
<gene>
    <name evidence="4" type="ORF">B0I35DRAFT_4749</name>
</gene>
<dbReference type="CDD" id="cd00067">
    <property type="entry name" value="GAL4"/>
    <property type="match status" value="1"/>
</dbReference>
<feature type="compositionally biased region" description="Polar residues" evidence="2">
    <location>
        <begin position="859"/>
        <end position="895"/>
    </location>
</feature>
<feature type="region of interest" description="Disordered" evidence="2">
    <location>
        <begin position="230"/>
        <end position="342"/>
    </location>
</feature>
<dbReference type="GO" id="GO:0000981">
    <property type="term" value="F:DNA-binding transcription factor activity, RNA polymerase II-specific"/>
    <property type="evidence" value="ECO:0007669"/>
    <property type="project" value="InterPro"/>
</dbReference>
<dbReference type="SUPFAM" id="SSF57701">
    <property type="entry name" value="Zn2/Cys6 DNA-binding domain"/>
    <property type="match status" value="1"/>
</dbReference>
<feature type="compositionally biased region" description="Low complexity" evidence="2">
    <location>
        <begin position="710"/>
        <end position="725"/>
    </location>
</feature>
<feature type="region of interest" description="Disordered" evidence="2">
    <location>
        <begin position="631"/>
        <end position="903"/>
    </location>
</feature>
<evidence type="ECO:0000313" key="4">
    <source>
        <dbReference type="EMBL" id="KAH7327946.1"/>
    </source>
</evidence>
<feature type="compositionally biased region" description="Low complexity" evidence="2">
    <location>
        <begin position="462"/>
        <end position="472"/>
    </location>
</feature>
<dbReference type="InterPro" id="IPR001138">
    <property type="entry name" value="Zn2Cys6_DnaBD"/>
</dbReference>
<feature type="compositionally biased region" description="Acidic residues" evidence="2">
    <location>
        <begin position="288"/>
        <end position="298"/>
    </location>
</feature>
<dbReference type="AlphaFoldDB" id="A0A8K0WXL1"/>
<feature type="domain" description="Zn(2)-C6 fungal-type" evidence="3">
    <location>
        <begin position="498"/>
        <end position="528"/>
    </location>
</feature>
<feature type="region of interest" description="Disordered" evidence="2">
    <location>
        <begin position="918"/>
        <end position="993"/>
    </location>
</feature>
<feature type="compositionally biased region" description="Basic and acidic residues" evidence="2">
    <location>
        <begin position="250"/>
        <end position="265"/>
    </location>
</feature>
<feature type="compositionally biased region" description="Polar residues" evidence="2">
    <location>
        <begin position="809"/>
        <end position="820"/>
    </location>
</feature>
<feature type="compositionally biased region" description="Low complexity" evidence="2">
    <location>
        <begin position="781"/>
        <end position="808"/>
    </location>
</feature>
<evidence type="ECO:0000313" key="5">
    <source>
        <dbReference type="Proteomes" id="UP000813444"/>
    </source>
</evidence>
<dbReference type="PROSITE" id="PS50048">
    <property type="entry name" value="ZN2_CY6_FUNGAL_2"/>
    <property type="match status" value="1"/>
</dbReference>
<evidence type="ECO:0000259" key="3">
    <source>
        <dbReference type="PROSITE" id="PS50048"/>
    </source>
</evidence>
<feature type="region of interest" description="Disordered" evidence="2">
    <location>
        <begin position="519"/>
        <end position="555"/>
    </location>
</feature>
<feature type="region of interest" description="Disordered" evidence="2">
    <location>
        <begin position="410"/>
        <end position="495"/>
    </location>
</feature>
<dbReference type="InterPro" id="IPR036864">
    <property type="entry name" value="Zn2-C6_fun-type_DNA-bd_sf"/>
</dbReference>
<dbReference type="Proteomes" id="UP000813444">
    <property type="component" value="Unassembled WGS sequence"/>
</dbReference>
<feature type="compositionally biased region" description="Polar residues" evidence="2">
    <location>
        <begin position="316"/>
        <end position="334"/>
    </location>
</feature>
<feature type="compositionally biased region" description="Polar residues" evidence="2">
    <location>
        <begin position="918"/>
        <end position="929"/>
    </location>
</feature>
<reference evidence="4" key="1">
    <citation type="journal article" date="2021" name="Nat. Commun.">
        <title>Genetic determinants of endophytism in the Arabidopsis root mycobiome.</title>
        <authorList>
            <person name="Mesny F."/>
            <person name="Miyauchi S."/>
            <person name="Thiergart T."/>
            <person name="Pickel B."/>
            <person name="Atanasova L."/>
            <person name="Karlsson M."/>
            <person name="Huettel B."/>
            <person name="Barry K.W."/>
            <person name="Haridas S."/>
            <person name="Chen C."/>
            <person name="Bauer D."/>
            <person name="Andreopoulos W."/>
            <person name="Pangilinan J."/>
            <person name="LaButti K."/>
            <person name="Riley R."/>
            <person name="Lipzen A."/>
            <person name="Clum A."/>
            <person name="Drula E."/>
            <person name="Henrissat B."/>
            <person name="Kohler A."/>
            <person name="Grigoriev I.V."/>
            <person name="Martin F.M."/>
            <person name="Hacquard S."/>
        </authorList>
    </citation>
    <scope>NUCLEOTIDE SEQUENCE</scope>
    <source>
        <strain evidence="4">MPI-CAGE-CH-0235</strain>
    </source>
</reference>